<evidence type="ECO:0000313" key="11">
    <source>
        <dbReference type="EMBL" id="QBZ81996.1"/>
    </source>
</evidence>
<proteinExistence type="inferred from homology"/>
<dbReference type="Gene3D" id="3.90.870.10">
    <property type="entry name" value="DHBP synthase"/>
    <property type="match status" value="1"/>
</dbReference>
<evidence type="ECO:0000256" key="4">
    <source>
        <dbReference type="ARBA" id="ARBA00022694"/>
    </source>
</evidence>
<evidence type="ECO:0000256" key="9">
    <source>
        <dbReference type="HAMAP-Rule" id="MF_01852"/>
    </source>
</evidence>
<dbReference type="InterPro" id="IPR017945">
    <property type="entry name" value="DHBP_synth_RibB-like_a/b_dom"/>
</dbReference>
<protein>
    <recommendedName>
        <fullName evidence="9">Threonylcarbamoyl-AMP synthase</fullName>
        <shortName evidence="9">TC-AMP synthase</shortName>
        <ecNumber evidence="9">2.7.7.87</ecNumber>
    </recommendedName>
    <alternativeName>
        <fullName evidence="9">L-threonylcarbamoyladenylate synthase</fullName>
    </alternativeName>
    <alternativeName>
        <fullName evidence="9">t(6)A37 threonylcarbamoyladenosine biosynthesis protein TsaC</fullName>
    </alternativeName>
    <alternativeName>
        <fullName evidence="9">tRNA threonylcarbamoyladenosine biosynthesis protein TsaC</fullName>
    </alternativeName>
</protein>
<comment type="subcellular location">
    <subcellularLocation>
        <location evidence="1 9">Cytoplasm</location>
    </subcellularLocation>
</comment>
<dbReference type="OrthoDB" id="9814580at2"/>
<keyword evidence="2 9" id="KW-0963">Cytoplasm</keyword>
<dbReference type="PANTHER" id="PTHR17490:SF18">
    <property type="entry name" value="THREONYLCARBAMOYL-AMP SYNTHASE"/>
    <property type="match status" value="1"/>
</dbReference>
<comment type="catalytic activity">
    <reaction evidence="8 9">
        <text>L-threonine + hydrogencarbonate + ATP = L-threonylcarbamoyladenylate + diphosphate + H2O</text>
        <dbReference type="Rhea" id="RHEA:36407"/>
        <dbReference type="ChEBI" id="CHEBI:15377"/>
        <dbReference type="ChEBI" id="CHEBI:17544"/>
        <dbReference type="ChEBI" id="CHEBI:30616"/>
        <dbReference type="ChEBI" id="CHEBI:33019"/>
        <dbReference type="ChEBI" id="CHEBI:57926"/>
        <dbReference type="ChEBI" id="CHEBI:73682"/>
        <dbReference type="EC" id="2.7.7.87"/>
    </reaction>
</comment>
<dbReference type="SUPFAM" id="SSF55821">
    <property type="entry name" value="YrdC/RibB"/>
    <property type="match status" value="1"/>
</dbReference>
<keyword evidence="6 9" id="KW-0547">Nucleotide-binding</keyword>
<keyword evidence="4 9" id="KW-0819">tRNA processing</keyword>
<keyword evidence="5 9" id="KW-0548">Nucleotidyltransferase</keyword>
<dbReference type="GO" id="GO:0005524">
    <property type="term" value="F:ATP binding"/>
    <property type="evidence" value="ECO:0007669"/>
    <property type="project" value="UniProtKB-UniRule"/>
</dbReference>
<feature type="domain" description="YrdC-like" evidence="10">
    <location>
        <begin position="5"/>
        <end position="186"/>
    </location>
</feature>
<evidence type="ECO:0000259" key="10">
    <source>
        <dbReference type="PROSITE" id="PS51163"/>
    </source>
</evidence>
<dbReference type="PROSITE" id="PS51163">
    <property type="entry name" value="YRDC"/>
    <property type="match status" value="1"/>
</dbReference>
<dbReference type="Proteomes" id="UP000296201">
    <property type="component" value="Chromosome"/>
</dbReference>
<dbReference type="GO" id="GO:0000049">
    <property type="term" value="F:tRNA binding"/>
    <property type="evidence" value="ECO:0007669"/>
    <property type="project" value="TreeGrafter"/>
</dbReference>
<dbReference type="GO" id="GO:0005737">
    <property type="term" value="C:cytoplasm"/>
    <property type="evidence" value="ECO:0007669"/>
    <property type="project" value="UniProtKB-SubCell"/>
</dbReference>
<dbReference type="Pfam" id="PF01300">
    <property type="entry name" value="Sua5_yciO_yrdC"/>
    <property type="match status" value="1"/>
</dbReference>
<dbReference type="GO" id="GO:0006450">
    <property type="term" value="P:regulation of translational fidelity"/>
    <property type="evidence" value="ECO:0007669"/>
    <property type="project" value="TreeGrafter"/>
</dbReference>
<dbReference type="InterPro" id="IPR023535">
    <property type="entry name" value="TC-AMP_synthase"/>
</dbReference>
<organism evidence="11 12">
    <name type="scientific">Hydrogenovibrio crunogenus</name>
    <dbReference type="NCBI Taxonomy" id="39765"/>
    <lineage>
        <taxon>Bacteria</taxon>
        <taxon>Pseudomonadati</taxon>
        <taxon>Pseudomonadota</taxon>
        <taxon>Gammaproteobacteria</taxon>
        <taxon>Thiotrichales</taxon>
        <taxon>Piscirickettsiaceae</taxon>
        <taxon>Hydrogenovibrio</taxon>
    </lineage>
</organism>
<evidence type="ECO:0000313" key="12">
    <source>
        <dbReference type="Proteomes" id="UP000296201"/>
    </source>
</evidence>
<reference evidence="11 12" key="1">
    <citation type="submission" date="2018-08" db="EMBL/GenBank/DDBJ databases">
        <title>Horizontal acquisition of hydrogen conversion ability and other habitat adaptations in Hydrogenovibrio crunogenus strains.</title>
        <authorList>
            <person name="Gonnella G."/>
            <person name="Adam N."/>
            <person name="Perner M."/>
        </authorList>
    </citation>
    <scope>NUCLEOTIDE SEQUENCE [LARGE SCALE GENOMIC DNA]</scope>
    <source>
        <strain evidence="11 12">SP-41</strain>
    </source>
</reference>
<evidence type="ECO:0000256" key="5">
    <source>
        <dbReference type="ARBA" id="ARBA00022695"/>
    </source>
</evidence>
<comment type="function">
    <text evidence="9">Required for the formation of a threonylcarbamoyl group on adenosine at position 37 (t(6)A37) in tRNAs that read codons beginning with adenine. Catalyzes the conversion of L-threonine, HCO(3)(-)/CO(2) and ATP to give threonylcarbamoyl-AMP (TC-AMP) as the acyladenylate intermediate, with the release of diphosphate.</text>
</comment>
<dbReference type="GO" id="GO:0003725">
    <property type="term" value="F:double-stranded RNA binding"/>
    <property type="evidence" value="ECO:0007669"/>
    <property type="project" value="InterPro"/>
</dbReference>
<comment type="similarity">
    <text evidence="9">Belongs to the SUA5 family. TsaC subfamily.</text>
</comment>
<dbReference type="EMBL" id="CP032096">
    <property type="protein sequence ID" value="QBZ81996.1"/>
    <property type="molecule type" value="Genomic_DNA"/>
</dbReference>
<evidence type="ECO:0000256" key="3">
    <source>
        <dbReference type="ARBA" id="ARBA00022679"/>
    </source>
</evidence>
<accession>A0A4P7NWP0</accession>
<dbReference type="PANTHER" id="PTHR17490">
    <property type="entry name" value="SUA5"/>
    <property type="match status" value="1"/>
</dbReference>
<dbReference type="EC" id="2.7.7.87" evidence="9"/>
<keyword evidence="12" id="KW-1185">Reference proteome</keyword>
<keyword evidence="7 9" id="KW-0067">ATP-binding</keyword>
<gene>
    <name evidence="11" type="primary">tsaC_1</name>
    <name evidence="9" type="synonym">tsaC</name>
    <name evidence="11" type="ORF">GHNINEIG_00020</name>
</gene>
<dbReference type="GO" id="GO:0061710">
    <property type="term" value="F:L-threonylcarbamoyladenylate synthase"/>
    <property type="evidence" value="ECO:0007669"/>
    <property type="project" value="UniProtKB-EC"/>
</dbReference>
<dbReference type="GO" id="GO:0002949">
    <property type="term" value="P:tRNA threonylcarbamoyladenosine modification"/>
    <property type="evidence" value="ECO:0007669"/>
    <property type="project" value="UniProtKB-UniRule"/>
</dbReference>
<dbReference type="InterPro" id="IPR006070">
    <property type="entry name" value="Sua5-like_dom"/>
</dbReference>
<evidence type="ECO:0000256" key="1">
    <source>
        <dbReference type="ARBA" id="ARBA00004496"/>
    </source>
</evidence>
<evidence type="ECO:0000256" key="8">
    <source>
        <dbReference type="ARBA" id="ARBA00048366"/>
    </source>
</evidence>
<dbReference type="RefSeq" id="WP_135794760.1">
    <property type="nucleotide sequence ID" value="NZ_CP032096.1"/>
</dbReference>
<dbReference type="InterPro" id="IPR050156">
    <property type="entry name" value="TC-AMP_synthase_SUA5"/>
</dbReference>
<dbReference type="HAMAP" id="MF_01852">
    <property type="entry name" value="TsaC"/>
    <property type="match status" value="1"/>
</dbReference>
<keyword evidence="3 9" id="KW-0808">Transferase</keyword>
<evidence type="ECO:0000256" key="6">
    <source>
        <dbReference type="ARBA" id="ARBA00022741"/>
    </source>
</evidence>
<name>A0A4P7NWP0_9GAMM</name>
<evidence type="ECO:0000256" key="2">
    <source>
        <dbReference type="ARBA" id="ARBA00022490"/>
    </source>
</evidence>
<evidence type="ECO:0000256" key="7">
    <source>
        <dbReference type="ARBA" id="ARBA00022840"/>
    </source>
</evidence>
<sequence>MNCPLLTIKAAASVITEGGVLAYPTEAVYGLGCDPLNKDAFQQLLQLKQRPLEKGVILIASSVSQVEPFVKLHNQAWTEKVLASWQVVNQPITWVLPATDKVPEWITGGRSTVAVRVTQHPDVMALCNQLGFPIVSTSANVSGTDPVTTLADCCHAFPGLSIMQGSLMGIASPSQIWDAQSQTRLR</sequence>
<dbReference type="AlphaFoldDB" id="A0A4P7NWP0"/>